<dbReference type="InterPro" id="IPR016130">
    <property type="entry name" value="Tyr_Pase_AS"/>
</dbReference>
<dbReference type="Gene3D" id="2.60.40.10">
    <property type="entry name" value="Immunoglobulins"/>
    <property type="match status" value="5"/>
</dbReference>
<evidence type="ECO:0000256" key="2">
    <source>
        <dbReference type="ARBA" id="ARBA00013064"/>
    </source>
</evidence>
<dbReference type="Proteomes" id="UP001186944">
    <property type="component" value="Unassembled WGS sequence"/>
</dbReference>
<evidence type="ECO:0000313" key="17">
    <source>
        <dbReference type="Proteomes" id="UP001186944"/>
    </source>
</evidence>
<keyword evidence="9" id="KW-0325">Glycoprotein</keyword>
<name>A0AA88YAH5_PINIB</name>
<feature type="domain" description="Fibronectin type-III" evidence="15">
    <location>
        <begin position="700"/>
        <end position="793"/>
    </location>
</feature>
<dbReference type="SMART" id="SM00194">
    <property type="entry name" value="PTPc"/>
    <property type="match status" value="1"/>
</dbReference>
<reference evidence="16" key="1">
    <citation type="submission" date="2019-08" db="EMBL/GenBank/DDBJ databases">
        <title>The improved chromosome-level genome for the pearl oyster Pinctada fucata martensii using PacBio sequencing and Hi-C.</title>
        <authorList>
            <person name="Zheng Z."/>
        </authorList>
    </citation>
    <scope>NUCLEOTIDE SEQUENCE</scope>
    <source>
        <strain evidence="16">ZZ-2019</strain>
        <tissue evidence="16">Adductor muscle</tissue>
    </source>
</reference>
<feature type="region of interest" description="Disordered" evidence="11">
    <location>
        <begin position="128"/>
        <end position="156"/>
    </location>
</feature>
<keyword evidence="8 12" id="KW-0472">Membrane</keyword>
<evidence type="ECO:0000259" key="14">
    <source>
        <dbReference type="PROSITE" id="PS50056"/>
    </source>
</evidence>
<evidence type="ECO:0000256" key="9">
    <source>
        <dbReference type="ARBA" id="ARBA00023180"/>
    </source>
</evidence>
<dbReference type="PROSITE" id="PS00383">
    <property type="entry name" value="TYR_PHOSPHATASE_1"/>
    <property type="match status" value="1"/>
</dbReference>
<keyword evidence="5" id="KW-0378">Hydrolase</keyword>
<dbReference type="CDD" id="cd00063">
    <property type="entry name" value="FN3"/>
    <property type="match status" value="4"/>
</dbReference>
<evidence type="ECO:0000256" key="1">
    <source>
        <dbReference type="ARBA" id="ARBA00004479"/>
    </source>
</evidence>
<gene>
    <name evidence="16" type="ORF">FSP39_012005</name>
</gene>
<feature type="domain" description="Fibronectin type-III" evidence="15">
    <location>
        <begin position="490"/>
        <end position="602"/>
    </location>
</feature>
<dbReference type="EC" id="3.1.3.48" evidence="2"/>
<dbReference type="InterPro" id="IPR000387">
    <property type="entry name" value="Tyr_Pase_dom"/>
</dbReference>
<dbReference type="InterPro" id="IPR003961">
    <property type="entry name" value="FN3_dom"/>
</dbReference>
<dbReference type="PROSITE" id="PS50853">
    <property type="entry name" value="FN3"/>
    <property type="match status" value="3"/>
</dbReference>
<dbReference type="PROSITE" id="PS50056">
    <property type="entry name" value="TYR_PHOSPHATASE_2"/>
    <property type="match status" value="1"/>
</dbReference>
<evidence type="ECO:0000259" key="13">
    <source>
        <dbReference type="PROSITE" id="PS50055"/>
    </source>
</evidence>
<dbReference type="GO" id="GO:0004725">
    <property type="term" value="F:protein tyrosine phosphatase activity"/>
    <property type="evidence" value="ECO:0007669"/>
    <property type="project" value="UniProtKB-EC"/>
</dbReference>
<organism evidence="16 17">
    <name type="scientific">Pinctada imbricata</name>
    <name type="common">Atlantic pearl-oyster</name>
    <name type="synonym">Pinctada martensii</name>
    <dbReference type="NCBI Taxonomy" id="66713"/>
    <lineage>
        <taxon>Eukaryota</taxon>
        <taxon>Metazoa</taxon>
        <taxon>Spiralia</taxon>
        <taxon>Lophotrochozoa</taxon>
        <taxon>Mollusca</taxon>
        <taxon>Bivalvia</taxon>
        <taxon>Autobranchia</taxon>
        <taxon>Pteriomorphia</taxon>
        <taxon>Pterioida</taxon>
        <taxon>Pterioidea</taxon>
        <taxon>Pteriidae</taxon>
        <taxon>Pinctada</taxon>
    </lineage>
</organism>
<dbReference type="PANTHER" id="PTHR46957:SF3">
    <property type="entry name" value="CYTOKINE RECEPTOR"/>
    <property type="match status" value="1"/>
</dbReference>
<dbReference type="PROSITE" id="PS50055">
    <property type="entry name" value="TYR_PHOSPHATASE_PTP"/>
    <property type="match status" value="1"/>
</dbReference>
<dbReference type="SUPFAM" id="SSF52799">
    <property type="entry name" value="(Phosphotyrosine protein) phosphatases II"/>
    <property type="match status" value="1"/>
</dbReference>
<evidence type="ECO:0000256" key="12">
    <source>
        <dbReference type="SAM" id="Phobius"/>
    </source>
</evidence>
<keyword evidence="4" id="KW-0732">Signal</keyword>
<proteinExistence type="predicted"/>
<comment type="catalytic activity">
    <reaction evidence="10">
        <text>O-phospho-L-tyrosyl-[protein] + H2O = L-tyrosyl-[protein] + phosphate</text>
        <dbReference type="Rhea" id="RHEA:10684"/>
        <dbReference type="Rhea" id="RHEA-COMP:10136"/>
        <dbReference type="Rhea" id="RHEA-COMP:20101"/>
        <dbReference type="ChEBI" id="CHEBI:15377"/>
        <dbReference type="ChEBI" id="CHEBI:43474"/>
        <dbReference type="ChEBI" id="CHEBI:46858"/>
        <dbReference type="ChEBI" id="CHEBI:61978"/>
        <dbReference type="EC" id="3.1.3.48"/>
    </reaction>
</comment>
<evidence type="ECO:0000256" key="11">
    <source>
        <dbReference type="SAM" id="MobiDB-lite"/>
    </source>
</evidence>
<dbReference type="InterPro" id="IPR036116">
    <property type="entry name" value="FN3_sf"/>
</dbReference>
<dbReference type="InterPro" id="IPR000242">
    <property type="entry name" value="PTP_cat"/>
</dbReference>
<evidence type="ECO:0000313" key="16">
    <source>
        <dbReference type="EMBL" id="KAK3097674.1"/>
    </source>
</evidence>
<dbReference type="PANTHER" id="PTHR46957">
    <property type="entry name" value="CYTOKINE RECEPTOR"/>
    <property type="match status" value="1"/>
</dbReference>
<evidence type="ECO:0000256" key="10">
    <source>
        <dbReference type="ARBA" id="ARBA00051722"/>
    </source>
</evidence>
<dbReference type="InterPro" id="IPR029021">
    <property type="entry name" value="Prot-tyrosine_phosphatase-like"/>
</dbReference>
<dbReference type="InterPro" id="IPR013783">
    <property type="entry name" value="Ig-like_fold"/>
</dbReference>
<feature type="domain" description="Tyrosine-protein phosphatase" evidence="13">
    <location>
        <begin position="1076"/>
        <end position="1333"/>
    </location>
</feature>
<keyword evidence="7 12" id="KW-1133">Transmembrane helix</keyword>
<keyword evidence="3 12" id="KW-0812">Transmembrane</keyword>
<feature type="compositionally biased region" description="Low complexity" evidence="11">
    <location>
        <begin position="128"/>
        <end position="142"/>
    </location>
</feature>
<comment type="subcellular location">
    <subcellularLocation>
        <location evidence="1">Membrane</location>
        <topology evidence="1">Single-pass type I membrane protein</topology>
    </subcellularLocation>
</comment>
<evidence type="ECO:0000256" key="8">
    <source>
        <dbReference type="ARBA" id="ARBA00023136"/>
    </source>
</evidence>
<accession>A0AA88YAH5</accession>
<dbReference type="InterPro" id="IPR003595">
    <property type="entry name" value="Tyr_Pase_cat"/>
</dbReference>
<protein>
    <recommendedName>
        <fullName evidence="2">protein-tyrosine-phosphatase</fullName>
        <ecNumber evidence="2">3.1.3.48</ecNumber>
    </recommendedName>
</protein>
<dbReference type="GO" id="GO:0016020">
    <property type="term" value="C:membrane"/>
    <property type="evidence" value="ECO:0007669"/>
    <property type="project" value="UniProtKB-SubCell"/>
</dbReference>
<feature type="domain" description="Fibronectin type-III" evidence="15">
    <location>
        <begin position="604"/>
        <end position="694"/>
    </location>
</feature>
<keyword evidence="6" id="KW-0904">Protein phosphatase</keyword>
<evidence type="ECO:0000259" key="15">
    <source>
        <dbReference type="PROSITE" id="PS50853"/>
    </source>
</evidence>
<evidence type="ECO:0000256" key="3">
    <source>
        <dbReference type="ARBA" id="ARBA00022692"/>
    </source>
</evidence>
<dbReference type="InterPro" id="IPR050713">
    <property type="entry name" value="RTP_Phos/Ushers"/>
</dbReference>
<evidence type="ECO:0000256" key="5">
    <source>
        <dbReference type="ARBA" id="ARBA00022801"/>
    </source>
</evidence>
<dbReference type="SMART" id="SM00404">
    <property type="entry name" value="PTPc_motif"/>
    <property type="match status" value="1"/>
</dbReference>
<evidence type="ECO:0000256" key="4">
    <source>
        <dbReference type="ARBA" id="ARBA00022729"/>
    </source>
</evidence>
<comment type="caution">
    <text evidence="16">The sequence shown here is derived from an EMBL/GenBank/DDBJ whole genome shotgun (WGS) entry which is preliminary data.</text>
</comment>
<evidence type="ECO:0000256" key="6">
    <source>
        <dbReference type="ARBA" id="ARBA00022912"/>
    </source>
</evidence>
<dbReference type="SUPFAM" id="SSF49265">
    <property type="entry name" value="Fibronectin type III"/>
    <property type="match status" value="4"/>
</dbReference>
<keyword evidence="17" id="KW-1185">Reference proteome</keyword>
<dbReference type="Pfam" id="PF00102">
    <property type="entry name" value="Y_phosphatase"/>
    <property type="match status" value="1"/>
</dbReference>
<dbReference type="SMART" id="SM00060">
    <property type="entry name" value="FN3"/>
    <property type="match status" value="6"/>
</dbReference>
<dbReference type="Pfam" id="PF00041">
    <property type="entry name" value="fn3"/>
    <property type="match status" value="4"/>
</dbReference>
<dbReference type="Gene3D" id="3.90.190.10">
    <property type="entry name" value="Protein tyrosine phosphatase superfamily"/>
    <property type="match status" value="1"/>
</dbReference>
<evidence type="ECO:0000256" key="7">
    <source>
        <dbReference type="ARBA" id="ARBA00022989"/>
    </source>
</evidence>
<dbReference type="EMBL" id="VSWD01000007">
    <property type="protein sequence ID" value="KAK3097674.1"/>
    <property type="molecule type" value="Genomic_DNA"/>
</dbReference>
<feature type="transmembrane region" description="Helical" evidence="12">
    <location>
        <begin position="1022"/>
        <end position="1050"/>
    </location>
</feature>
<sequence length="1376" mass="155957">MTETVTTQYQKNQSKRLYVVTDKTSPHLLTQTVITNTLDKIPTTSSPFPSIVKEISSRNLDGLNGKIVTSSIIPSKEPIQFSSKLVTRERRSITETVSNVYPSVSRKDQEIAHDETLTKLISSNIIENTTNRNPSSSSTVSSIKQDISTTIPKEPESPVCKDDIQIIQRKAKSVKLSLQNINLIELNTFIFIEVRRVDIVEERNQTANISDKSVKIMDLEPGKEYEVKIFAALTRGGRFVKSQLPCRNATRFFTRPKIKKEGCKKIKMQCNENTFEAVVDRKGMLGVTDITFSFQAEEEGQNDDRYIEFGEKKQIKFTTNITRGFTYNISAFGIGPGNLTSENVCFMKSKCVTMPSAVMHLNSSATPTTIAVQWMTPMQSNGIITRYVIKLIHSNKCLQQTVLLCKKCRNDCGNSSEIQEHSLANNYTEDNFTECQKTTRSRSFNHSDVKFREIISDLTPQTSYDIVVFAATLAGGGKETKIKEWTKGDVPGNVRNLQIKPNGTGFAISFSPPEQRNGKILEYEISYEPQYVNKSCLRNIEKYNIQNVSLRPLNPEQKDTGYKHALIDLYPFWNYTVGVRARTSEGYGNRTLAYEITNTAEPGHIENLTVVNVTHDQIFLKWKEPCFTNGIIKHYLLMISSNSDDGRNFTSKTTFITISELFPYTSYNITVFTVSEEDLIDLGVTEANITTKCSGKVPQSPADLRIANKTSTTFMLSWKEPEFETCFTKYYVTATDVNDKAIRKSCLTEGFHNVSCTIKGLDEYWEYDIKLVAVTINGTTPWNGTLKERTSPSAPGNVTSLRIVPERDILAPRTIKIQFNPPPERERNGIITSYVIVYWNQSNKKKAINISVLSTEKYVIDDISLDSNEVVLSSVRPDNYTVQIYATSTHDDSGLNKITRSNIVLEDGAPPLFASITGNRLSIQPARQTNVENDQTQFPIVISNSILCNTESGEVIERGIIISEVSQITGTGERSFRGKKVSFENRKVQEYSTWSRVYELDNMQPYIATDDLNVRCGTAPNLVPTIVGVTTGVLLPFLVVITVVVLVLVYRRKSIIQKLNISDHVNRLHKDSNDGFSEEYKHLKEQTPTHTTEAAAGQATRIKNRYTNILAYDHSRVKLLPLDDEDGTDYINANYIPGYTSEREYIATQGPLECTKDDFWRMIWEQEVSVIVMLTQLVERGRRKCDMYWPSALNEPVYFGDLIVEMTSESTLDDYTLRVISVELGNKKKRIKQFHYLKWPDMGCPETTWLLLNFAQTMRIYLPHNCPGPIVVHCSAGVGRTGTFIAVDHLMQHVRDHDTLDIFNLVLGMRNNRSNMVQTEDQYVFIHDCMKDYIEELQKEDDVDEDVDDGDVDDYDNTDSRFAFVPRVIRQPCCSV</sequence>
<dbReference type="FunFam" id="3.90.190.10:FF:000009">
    <property type="entry name" value="Receptor-type tyrosine-protein phosphatase beta"/>
    <property type="match status" value="1"/>
</dbReference>
<dbReference type="PRINTS" id="PR00700">
    <property type="entry name" value="PRTYPHPHTASE"/>
</dbReference>
<feature type="domain" description="Tyrosine specific protein phosphatases" evidence="14">
    <location>
        <begin position="1252"/>
        <end position="1324"/>
    </location>
</feature>